<dbReference type="GO" id="GO:0009231">
    <property type="term" value="P:riboflavin biosynthetic process"/>
    <property type="evidence" value="ECO:0007669"/>
    <property type="project" value="TreeGrafter"/>
</dbReference>
<reference evidence="5 6" key="2">
    <citation type="journal article" date="2014" name="PLoS Genet.">
        <title>Phylogenetically driven sequencing of extremely halophilic archaea reveals strategies for static and dynamic osmo-response.</title>
        <authorList>
            <person name="Becker E.A."/>
            <person name="Seitzer P.M."/>
            <person name="Tritt A."/>
            <person name="Larsen D."/>
            <person name="Krusor M."/>
            <person name="Yao A.I."/>
            <person name="Wu D."/>
            <person name="Madern D."/>
            <person name="Eisen J.A."/>
            <person name="Darling A.E."/>
            <person name="Facciotti M.T."/>
        </authorList>
    </citation>
    <scope>NUCLEOTIDE SEQUENCE [LARGE SCALE GENOMIC DNA]</scope>
    <source>
        <strain evidence="6">ATCC 29605 / DSM 3757 / JCM 8879 / NBRC 14742 / NCIMB 2012 / VKM B-1768 / DS2</strain>
    </source>
</reference>
<dbReference type="Proteomes" id="UP000011532">
    <property type="component" value="Unassembled WGS sequence"/>
</dbReference>
<dbReference type="Pfam" id="PF02633">
    <property type="entry name" value="Creatininase"/>
    <property type="match status" value="1"/>
</dbReference>
<protein>
    <submittedName>
        <fullName evidence="5">Creatininase</fullName>
    </submittedName>
</protein>
<dbReference type="GO" id="GO:0016811">
    <property type="term" value="F:hydrolase activity, acting on carbon-nitrogen (but not peptide) bonds, in linear amides"/>
    <property type="evidence" value="ECO:0007669"/>
    <property type="project" value="TreeGrafter"/>
</dbReference>
<keyword evidence="2" id="KW-0479">Metal-binding</keyword>
<keyword evidence="4" id="KW-0862">Zinc</keyword>
<proteinExistence type="predicted"/>
<gene>
    <name evidence="5" type="ORF">C498_01040</name>
</gene>
<dbReference type="InterPro" id="IPR003785">
    <property type="entry name" value="Creatininase/forma_Hydrolase"/>
</dbReference>
<organism evidence="5 6">
    <name type="scientific">Haloferax volcanii (strain ATCC 29605 / DSM 3757 / JCM 8879 / NBRC 14742 / NCIMB 2012 / VKM B-1768 / DS2)</name>
    <name type="common">Halobacterium volcanii</name>
    <dbReference type="NCBI Taxonomy" id="309800"/>
    <lineage>
        <taxon>Archaea</taxon>
        <taxon>Methanobacteriati</taxon>
        <taxon>Methanobacteriota</taxon>
        <taxon>Stenosarchaea group</taxon>
        <taxon>Halobacteria</taxon>
        <taxon>Halobacteriales</taxon>
        <taxon>Haloferacaceae</taxon>
        <taxon>Haloferax</taxon>
    </lineage>
</organism>
<evidence type="ECO:0000313" key="6">
    <source>
        <dbReference type="Proteomes" id="UP000011532"/>
    </source>
</evidence>
<dbReference type="PANTHER" id="PTHR35005">
    <property type="entry name" value="3-DEHYDRO-SCYLLO-INOSOSE HYDROLASE"/>
    <property type="match status" value="1"/>
</dbReference>
<dbReference type="AlphaFoldDB" id="A0A384L5W8"/>
<dbReference type="GeneID" id="8919253"/>
<comment type="caution">
    <text evidence="5">The sequence shown here is derived from an EMBL/GenBank/DDBJ whole genome shotgun (WGS) entry which is preliminary data.</text>
</comment>
<dbReference type="RefSeq" id="WP_004041011.1">
    <property type="nucleotide sequence ID" value="NC_013964.1"/>
</dbReference>
<dbReference type="GO" id="GO:0046872">
    <property type="term" value="F:metal ion binding"/>
    <property type="evidence" value="ECO:0007669"/>
    <property type="project" value="UniProtKB-KW"/>
</dbReference>
<keyword evidence="3" id="KW-0378">Hydrolase</keyword>
<accession>A0A384L5W8</accession>
<sequence>MHLETSSWTDVKDAAPTVALLPVGSTEQHGPHAPVGTDTIIAQELASEAGRRSDLNSVVLPTIPVGIAPYHSHFPGTLSVSAETLRRYSYEILTSLSNSSVETVVFVNGHGGNGETLRNLTRTVADDSTVDLEVFLWEWMSAVDDHVNHAGELETSMHLHICPDEVGSPTDGDAATWDDTVDGGVVNRFTEEFSKNGAVGDATSASAEQGEQLFETATDALCSFLRRVDDL</sequence>
<name>A0A384L5W8_HALVD</name>
<evidence type="ECO:0000256" key="1">
    <source>
        <dbReference type="ARBA" id="ARBA00001947"/>
    </source>
</evidence>
<comment type="cofactor">
    <cofactor evidence="1">
        <name>Zn(2+)</name>
        <dbReference type="ChEBI" id="CHEBI:29105"/>
    </cofactor>
</comment>
<dbReference type="PANTHER" id="PTHR35005:SF1">
    <property type="entry name" value="2-AMINO-5-FORMYLAMINO-6-RIBOSYLAMINOPYRIMIDIN-4(3H)-ONE 5'-MONOPHOSPHATE DEFORMYLASE"/>
    <property type="match status" value="1"/>
</dbReference>
<dbReference type="SUPFAM" id="SSF102215">
    <property type="entry name" value="Creatininase"/>
    <property type="match status" value="1"/>
</dbReference>
<dbReference type="OrthoDB" id="46121at2157"/>
<evidence type="ECO:0000256" key="2">
    <source>
        <dbReference type="ARBA" id="ARBA00022723"/>
    </source>
</evidence>
<evidence type="ECO:0000313" key="5">
    <source>
        <dbReference type="EMBL" id="ELY36688.1"/>
    </source>
</evidence>
<dbReference type="EMBL" id="AOHU01000021">
    <property type="protein sequence ID" value="ELY36688.1"/>
    <property type="molecule type" value="Genomic_DNA"/>
</dbReference>
<evidence type="ECO:0000256" key="4">
    <source>
        <dbReference type="ARBA" id="ARBA00022833"/>
    </source>
</evidence>
<dbReference type="Gene3D" id="3.40.50.10310">
    <property type="entry name" value="Creatininase"/>
    <property type="match status" value="1"/>
</dbReference>
<dbReference type="InterPro" id="IPR024087">
    <property type="entry name" value="Creatininase-like_sf"/>
</dbReference>
<evidence type="ECO:0000256" key="3">
    <source>
        <dbReference type="ARBA" id="ARBA00022801"/>
    </source>
</evidence>
<reference evidence="6" key="1">
    <citation type="submission" date="2012-11" db="EMBL/GenBank/DDBJ databases">
        <authorList>
            <person name="Becker E.A."/>
            <person name="Seitzer P."/>
            <person name="Tritt A."/>
            <person name="Larsen D."/>
            <person name="Yao A."/>
            <person name="Wu D."/>
            <person name="Darling A."/>
            <person name="Eisen J.A."/>
            <person name="Facciotti M.T."/>
        </authorList>
    </citation>
    <scope>NUCLEOTIDE SEQUENCE [LARGE SCALE GENOMIC DNA]</scope>
    <source>
        <strain evidence="6">ATCC 29605 / DSM 3757 / JCM 8879 / NBRC 14742 / NCIMB 2012 / VKM B-1768 / DS2</strain>
    </source>
</reference>